<accession>A0A848LJC3</accession>
<proteinExistence type="predicted"/>
<evidence type="ECO:0000313" key="1">
    <source>
        <dbReference type="EMBL" id="NMO17831.1"/>
    </source>
</evidence>
<sequence>PEAVPVRARRKPSEVRLRLVKALRGEHATPEQRRDAVLAELAATGDSSEPWTADARAALETWRSRVDEEVLPVRAEPARCFAAGCVARVTFPDAHSFEASFQRTASLRLGAAGSHLQLPPERMPSGEVVASWVVLRPDAP</sequence>
<name>A0A848LJC3_9BACT</name>
<organism evidence="1 2">
    <name type="scientific">Pyxidicoccus fallax</name>
    <dbReference type="NCBI Taxonomy" id="394095"/>
    <lineage>
        <taxon>Bacteria</taxon>
        <taxon>Pseudomonadati</taxon>
        <taxon>Myxococcota</taxon>
        <taxon>Myxococcia</taxon>
        <taxon>Myxococcales</taxon>
        <taxon>Cystobacterineae</taxon>
        <taxon>Myxococcaceae</taxon>
        <taxon>Pyxidicoccus</taxon>
    </lineage>
</organism>
<comment type="caution">
    <text evidence="1">The sequence shown here is derived from an EMBL/GenBank/DDBJ whole genome shotgun (WGS) entry which is preliminary data.</text>
</comment>
<dbReference type="Proteomes" id="UP000518300">
    <property type="component" value="Unassembled WGS sequence"/>
</dbReference>
<dbReference type="AlphaFoldDB" id="A0A848LJC3"/>
<protein>
    <submittedName>
        <fullName evidence="1">Uncharacterized protein</fullName>
    </submittedName>
</protein>
<keyword evidence="2" id="KW-1185">Reference proteome</keyword>
<feature type="non-terminal residue" evidence="1">
    <location>
        <position position="1"/>
    </location>
</feature>
<gene>
    <name evidence="1" type="ORF">HG543_23670</name>
</gene>
<evidence type="ECO:0000313" key="2">
    <source>
        <dbReference type="Proteomes" id="UP000518300"/>
    </source>
</evidence>
<reference evidence="1 2" key="1">
    <citation type="submission" date="2020-04" db="EMBL/GenBank/DDBJ databases">
        <title>Draft genome of Pyxidicoccus fallax type strain.</title>
        <authorList>
            <person name="Whitworth D.E."/>
        </authorList>
    </citation>
    <scope>NUCLEOTIDE SEQUENCE [LARGE SCALE GENOMIC DNA]</scope>
    <source>
        <strain evidence="1 2">DSM 14698</strain>
    </source>
</reference>
<dbReference type="EMBL" id="JABBJJ010000112">
    <property type="protein sequence ID" value="NMO17831.1"/>
    <property type="molecule type" value="Genomic_DNA"/>
</dbReference>